<feature type="domain" description="HTH lysR-type" evidence="5">
    <location>
        <begin position="6"/>
        <end position="63"/>
    </location>
</feature>
<dbReference type="Pfam" id="PF03466">
    <property type="entry name" value="LysR_substrate"/>
    <property type="match status" value="1"/>
</dbReference>
<keyword evidence="4" id="KW-0804">Transcription</keyword>
<dbReference type="InterPro" id="IPR036388">
    <property type="entry name" value="WH-like_DNA-bd_sf"/>
</dbReference>
<dbReference type="GO" id="GO:0005829">
    <property type="term" value="C:cytosol"/>
    <property type="evidence" value="ECO:0007669"/>
    <property type="project" value="TreeGrafter"/>
</dbReference>
<keyword evidence="7" id="KW-1185">Reference proteome</keyword>
<dbReference type="SUPFAM" id="SSF53850">
    <property type="entry name" value="Periplasmic binding protein-like II"/>
    <property type="match status" value="1"/>
</dbReference>
<evidence type="ECO:0000313" key="6">
    <source>
        <dbReference type="EMBL" id="MBC5732871.1"/>
    </source>
</evidence>
<dbReference type="SUPFAM" id="SSF46785">
    <property type="entry name" value="Winged helix' DNA-binding domain"/>
    <property type="match status" value="1"/>
</dbReference>
<dbReference type="Proteomes" id="UP000661435">
    <property type="component" value="Unassembled WGS sequence"/>
</dbReference>
<dbReference type="EMBL" id="JACOPP010000003">
    <property type="protein sequence ID" value="MBC5732871.1"/>
    <property type="molecule type" value="Genomic_DNA"/>
</dbReference>
<dbReference type="InterPro" id="IPR000847">
    <property type="entry name" value="LysR_HTH_N"/>
</dbReference>
<dbReference type="PANTHER" id="PTHR30419">
    <property type="entry name" value="HTH-TYPE TRANSCRIPTIONAL REGULATOR YBHD"/>
    <property type="match status" value="1"/>
</dbReference>
<gene>
    <name evidence="6" type="ORF">H8S57_03890</name>
</gene>
<evidence type="ECO:0000256" key="1">
    <source>
        <dbReference type="ARBA" id="ARBA00009437"/>
    </source>
</evidence>
<dbReference type="AlphaFoldDB" id="A0A8J6J598"/>
<name>A0A8J6J598_9FIRM</name>
<accession>A0A8J6J598</accession>
<dbReference type="PROSITE" id="PS50931">
    <property type="entry name" value="HTH_LYSR"/>
    <property type="match status" value="1"/>
</dbReference>
<comment type="caution">
    <text evidence="6">The sequence shown here is derived from an EMBL/GenBank/DDBJ whole genome shotgun (WGS) entry which is preliminary data.</text>
</comment>
<organism evidence="6 7">
    <name type="scientific">Lawsonibacter hominis</name>
    <dbReference type="NCBI Taxonomy" id="2763053"/>
    <lineage>
        <taxon>Bacteria</taxon>
        <taxon>Bacillati</taxon>
        <taxon>Bacillota</taxon>
        <taxon>Clostridia</taxon>
        <taxon>Eubacteriales</taxon>
        <taxon>Oscillospiraceae</taxon>
        <taxon>Lawsonibacter</taxon>
    </lineage>
</organism>
<proteinExistence type="inferred from homology"/>
<dbReference type="Gene3D" id="3.40.190.290">
    <property type="match status" value="1"/>
</dbReference>
<dbReference type="InterPro" id="IPR005119">
    <property type="entry name" value="LysR_subst-bd"/>
</dbReference>
<evidence type="ECO:0000313" key="7">
    <source>
        <dbReference type="Proteomes" id="UP000661435"/>
    </source>
</evidence>
<dbReference type="GO" id="GO:0003700">
    <property type="term" value="F:DNA-binding transcription factor activity"/>
    <property type="evidence" value="ECO:0007669"/>
    <property type="project" value="InterPro"/>
</dbReference>
<dbReference type="InterPro" id="IPR050950">
    <property type="entry name" value="HTH-type_LysR_regulators"/>
</dbReference>
<evidence type="ECO:0000256" key="2">
    <source>
        <dbReference type="ARBA" id="ARBA00023015"/>
    </source>
</evidence>
<dbReference type="Pfam" id="PF00126">
    <property type="entry name" value="HTH_1"/>
    <property type="match status" value="1"/>
</dbReference>
<dbReference type="InterPro" id="IPR036390">
    <property type="entry name" value="WH_DNA-bd_sf"/>
</dbReference>
<dbReference type="Gene3D" id="1.10.10.10">
    <property type="entry name" value="Winged helix-like DNA-binding domain superfamily/Winged helix DNA-binding domain"/>
    <property type="match status" value="1"/>
</dbReference>
<evidence type="ECO:0000259" key="5">
    <source>
        <dbReference type="PROSITE" id="PS50931"/>
    </source>
</evidence>
<dbReference type="CDD" id="cd05466">
    <property type="entry name" value="PBP2_LTTR_substrate"/>
    <property type="match status" value="1"/>
</dbReference>
<protein>
    <submittedName>
        <fullName evidence="6">LysR family transcriptional regulator</fullName>
    </submittedName>
</protein>
<keyword evidence="3" id="KW-0238">DNA-binding</keyword>
<dbReference type="GO" id="GO:0003677">
    <property type="term" value="F:DNA binding"/>
    <property type="evidence" value="ECO:0007669"/>
    <property type="project" value="UniProtKB-KW"/>
</dbReference>
<evidence type="ECO:0000256" key="4">
    <source>
        <dbReference type="ARBA" id="ARBA00023163"/>
    </source>
</evidence>
<reference evidence="6" key="1">
    <citation type="submission" date="2020-08" db="EMBL/GenBank/DDBJ databases">
        <title>Genome public.</title>
        <authorList>
            <person name="Liu C."/>
            <person name="Sun Q."/>
        </authorList>
    </citation>
    <scope>NUCLEOTIDE SEQUENCE</scope>
    <source>
        <strain evidence="6">NSJ-51</strain>
    </source>
</reference>
<keyword evidence="2" id="KW-0805">Transcription regulation</keyword>
<sequence>MERDVMTQTQMEYFEKVYELKNIAKAAEALFVSRPVVSRAILGIEHEFGCRLFTRSKTGVEVTESGELIHDMLKNMTNLYQGTRQHIVQCGALSDQRPEIRIGISRTNINRLYTLLCLPFIKAHPDINLKVLEYPTTQVCDAFRRNEIDFAFSPKQPYGFSSLESLDVFHDKMSLCVSKTFPLAQKDSADTQDLSDLPLALLGVPVAGFERVLKTRSIYIDRLNVVLKTSSASLLQQLTESGQVCSILPEHMVEHWDHVKALPLSFYPPITHNMYWNISLSHNSAASEFIRYATKIMSDRPTGRDSRRH</sequence>
<evidence type="ECO:0000256" key="3">
    <source>
        <dbReference type="ARBA" id="ARBA00023125"/>
    </source>
</evidence>
<comment type="similarity">
    <text evidence="1">Belongs to the LysR transcriptional regulatory family.</text>
</comment>